<dbReference type="AlphaFoldDB" id="A0A6I3L9T4"/>
<comment type="caution">
    <text evidence="2">The sequence shown here is derived from an EMBL/GenBank/DDBJ whole genome shotgun (WGS) entry which is preliminary data.</text>
</comment>
<evidence type="ECO:0000259" key="1">
    <source>
        <dbReference type="PROSITE" id="PS51819"/>
    </source>
</evidence>
<dbReference type="PANTHER" id="PTHR33993">
    <property type="entry name" value="GLYOXALASE-RELATED"/>
    <property type="match status" value="1"/>
</dbReference>
<dbReference type="InterPro" id="IPR037523">
    <property type="entry name" value="VOC_core"/>
</dbReference>
<dbReference type="InterPro" id="IPR052164">
    <property type="entry name" value="Anthracycline_SecMetBiosynth"/>
</dbReference>
<evidence type="ECO:0000313" key="3">
    <source>
        <dbReference type="Proteomes" id="UP000432464"/>
    </source>
</evidence>
<evidence type="ECO:0000313" key="2">
    <source>
        <dbReference type="EMBL" id="MTE16609.1"/>
    </source>
</evidence>
<dbReference type="Pfam" id="PF18029">
    <property type="entry name" value="Glyoxalase_6"/>
    <property type="match status" value="1"/>
</dbReference>
<name>A0A6I3L9T4_9NOCA</name>
<dbReference type="SUPFAM" id="SSF54593">
    <property type="entry name" value="Glyoxalase/Bleomycin resistance protein/Dihydroxybiphenyl dioxygenase"/>
    <property type="match status" value="1"/>
</dbReference>
<organism evidence="2 3">
    <name type="scientific">Nocardia aurantiaca</name>
    <dbReference type="NCBI Taxonomy" id="2675850"/>
    <lineage>
        <taxon>Bacteria</taxon>
        <taxon>Bacillati</taxon>
        <taxon>Actinomycetota</taxon>
        <taxon>Actinomycetes</taxon>
        <taxon>Mycobacteriales</taxon>
        <taxon>Nocardiaceae</taxon>
        <taxon>Nocardia</taxon>
    </lineage>
</organism>
<dbReference type="RefSeq" id="WP_154791010.1">
    <property type="nucleotide sequence ID" value="NZ_WMBB01000015.1"/>
</dbReference>
<feature type="domain" description="VOC" evidence="1">
    <location>
        <begin position="8"/>
        <end position="122"/>
    </location>
</feature>
<dbReference type="InterPro" id="IPR029068">
    <property type="entry name" value="Glyas_Bleomycin-R_OHBP_Dase"/>
</dbReference>
<keyword evidence="3" id="KW-1185">Reference proteome</keyword>
<gene>
    <name evidence="2" type="ORF">GLP40_28085</name>
</gene>
<accession>A0A6I3L9T4</accession>
<sequence>MSTPPFDTVAWFQVGSDQPEQVKAFYKELFGWNFAPDPNEDGNYDLVTYPGNEMPAGGIAHLDDASGNHAIFYVLVRDVPTVLAAAEKEGGKVFRQPVTAKNGLVFAELLDTSGNRFGIFSPPPEN</sequence>
<dbReference type="Proteomes" id="UP000432464">
    <property type="component" value="Unassembled WGS sequence"/>
</dbReference>
<dbReference type="EMBL" id="WMBB01000015">
    <property type="protein sequence ID" value="MTE16609.1"/>
    <property type="molecule type" value="Genomic_DNA"/>
</dbReference>
<dbReference type="PROSITE" id="PS51819">
    <property type="entry name" value="VOC"/>
    <property type="match status" value="1"/>
</dbReference>
<dbReference type="InterPro" id="IPR041581">
    <property type="entry name" value="Glyoxalase_6"/>
</dbReference>
<proteinExistence type="predicted"/>
<protein>
    <submittedName>
        <fullName evidence="2">VOC family protein</fullName>
    </submittedName>
</protein>
<dbReference type="Gene3D" id="3.10.180.10">
    <property type="entry name" value="2,3-Dihydroxybiphenyl 1,2-Dioxygenase, domain 1"/>
    <property type="match status" value="1"/>
</dbReference>
<reference evidence="2 3" key="1">
    <citation type="submission" date="2019-11" db="EMBL/GenBank/DDBJ databases">
        <title>Nocardia sp. nov. CT2-14 isolated from soil.</title>
        <authorList>
            <person name="Kanchanasin P."/>
            <person name="Tanasupawat S."/>
            <person name="Yuki M."/>
            <person name="Kudo T."/>
        </authorList>
    </citation>
    <scope>NUCLEOTIDE SEQUENCE [LARGE SCALE GENOMIC DNA]</scope>
    <source>
        <strain evidence="2 3">CT2-14</strain>
    </source>
</reference>
<dbReference type="CDD" id="cd07247">
    <property type="entry name" value="SgaA_N_like"/>
    <property type="match status" value="1"/>
</dbReference>